<name>A0A5A8DPK7_CAFRO</name>
<dbReference type="PANTHER" id="PTHR46730:SF1">
    <property type="entry name" value="PLAT DOMAIN-CONTAINING PROTEIN"/>
    <property type="match status" value="1"/>
</dbReference>
<evidence type="ECO:0000256" key="4">
    <source>
        <dbReference type="ARBA" id="ARBA00022989"/>
    </source>
</evidence>
<comment type="caution">
    <text evidence="9">The sequence shown here is derived from an EMBL/GenBank/DDBJ whole genome shotgun (WGS) entry which is preliminary data.</text>
</comment>
<keyword evidence="5 7" id="KW-0472">Membrane</keyword>
<proteinExistence type="predicted"/>
<feature type="compositionally biased region" description="Polar residues" evidence="6">
    <location>
        <begin position="3043"/>
        <end position="3055"/>
    </location>
</feature>
<accession>A0A5A8DPK7</accession>
<evidence type="ECO:0000313" key="9">
    <source>
        <dbReference type="EMBL" id="KAA0165790.1"/>
    </source>
</evidence>
<evidence type="ECO:0000256" key="6">
    <source>
        <dbReference type="SAM" id="MobiDB-lite"/>
    </source>
</evidence>
<keyword evidence="3" id="KW-0677">Repeat</keyword>
<feature type="compositionally biased region" description="Low complexity" evidence="6">
    <location>
        <begin position="3253"/>
        <end position="3271"/>
    </location>
</feature>
<dbReference type="EMBL" id="VLTM01000011">
    <property type="protein sequence ID" value="KAA0165790.1"/>
    <property type="molecule type" value="Genomic_DNA"/>
</dbReference>
<dbReference type="GO" id="GO:0005261">
    <property type="term" value="F:monoatomic cation channel activity"/>
    <property type="evidence" value="ECO:0007669"/>
    <property type="project" value="TreeGrafter"/>
</dbReference>
<comment type="subcellular location">
    <subcellularLocation>
        <location evidence="1">Membrane</location>
    </subcellularLocation>
</comment>
<gene>
    <name evidence="9" type="ORF">FNF31_01767</name>
</gene>
<feature type="transmembrane region" description="Helical" evidence="7">
    <location>
        <begin position="3175"/>
        <end position="3195"/>
    </location>
</feature>
<dbReference type="InterPro" id="IPR013783">
    <property type="entry name" value="Ig-like_fold"/>
</dbReference>
<evidence type="ECO:0000256" key="3">
    <source>
        <dbReference type="ARBA" id="ARBA00022737"/>
    </source>
</evidence>
<evidence type="ECO:0000256" key="7">
    <source>
        <dbReference type="SAM" id="Phobius"/>
    </source>
</evidence>
<feature type="domain" description="PKD/REJ-like" evidence="8">
    <location>
        <begin position="1958"/>
        <end position="2423"/>
    </location>
</feature>
<feature type="compositionally biased region" description="Low complexity" evidence="6">
    <location>
        <begin position="3056"/>
        <end position="3083"/>
    </location>
</feature>
<organism evidence="9 10">
    <name type="scientific">Cafeteria roenbergensis</name>
    <name type="common">Marine flagellate</name>
    <dbReference type="NCBI Taxonomy" id="33653"/>
    <lineage>
        <taxon>Eukaryota</taxon>
        <taxon>Sar</taxon>
        <taxon>Stramenopiles</taxon>
        <taxon>Bigyra</taxon>
        <taxon>Opalozoa</taxon>
        <taxon>Bicosoecida</taxon>
        <taxon>Cafeteriaceae</taxon>
        <taxon>Cafeteria</taxon>
    </lineage>
</organism>
<feature type="transmembrane region" description="Helical" evidence="7">
    <location>
        <begin position="3145"/>
        <end position="3163"/>
    </location>
</feature>
<dbReference type="InterPro" id="IPR002859">
    <property type="entry name" value="PKD/REJ-like"/>
</dbReference>
<dbReference type="InterPro" id="IPR046338">
    <property type="entry name" value="GAIN_dom_sf"/>
</dbReference>
<feature type="transmembrane region" description="Helical" evidence="7">
    <location>
        <begin position="3988"/>
        <end position="4017"/>
    </location>
</feature>
<protein>
    <recommendedName>
        <fullName evidence="8">PKD/REJ-like domain-containing protein</fullName>
    </recommendedName>
</protein>
<evidence type="ECO:0000256" key="1">
    <source>
        <dbReference type="ARBA" id="ARBA00004370"/>
    </source>
</evidence>
<dbReference type="PANTHER" id="PTHR46730">
    <property type="entry name" value="POLYCYSTIN-1"/>
    <property type="match status" value="1"/>
</dbReference>
<dbReference type="Gene3D" id="2.60.40.10">
    <property type="entry name" value="Immunoglobulins"/>
    <property type="match status" value="1"/>
</dbReference>
<dbReference type="GO" id="GO:0005886">
    <property type="term" value="C:plasma membrane"/>
    <property type="evidence" value="ECO:0007669"/>
    <property type="project" value="TreeGrafter"/>
</dbReference>
<feature type="transmembrane region" description="Helical" evidence="7">
    <location>
        <begin position="3834"/>
        <end position="3856"/>
    </location>
</feature>
<feature type="region of interest" description="Disordered" evidence="6">
    <location>
        <begin position="3034"/>
        <end position="3083"/>
    </location>
</feature>
<dbReference type="GO" id="GO:0006816">
    <property type="term" value="P:calcium ion transport"/>
    <property type="evidence" value="ECO:0007669"/>
    <property type="project" value="TreeGrafter"/>
</dbReference>
<feature type="transmembrane region" description="Helical" evidence="7">
    <location>
        <begin position="3807"/>
        <end position="3827"/>
    </location>
</feature>
<feature type="transmembrane region" description="Helical" evidence="7">
    <location>
        <begin position="3764"/>
        <end position="3787"/>
    </location>
</feature>
<dbReference type="Pfam" id="PF02010">
    <property type="entry name" value="REJ"/>
    <property type="match status" value="1"/>
</dbReference>
<evidence type="ECO:0000259" key="8">
    <source>
        <dbReference type="Pfam" id="PF02010"/>
    </source>
</evidence>
<evidence type="ECO:0000313" key="10">
    <source>
        <dbReference type="Proteomes" id="UP000325113"/>
    </source>
</evidence>
<keyword evidence="2 7" id="KW-0812">Transmembrane</keyword>
<keyword evidence="4 7" id="KW-1133">Transmembrane helix</keyword>
<feature type="region of interest" description="Disordered" evidence="6">
    <location>
        <begin position="2451"/>
        <end position="2493"/>
    </location>
</feature>
<dbReference type="Gene3D" id="2.60.220.50">
    <property type="match status" value="1"/>
</dbReference>
<feature type="compositionally biased region" description="Low complexity" evidence="6">
    <location>
        <begin position="2463"/>
        <end position="2475"/>
    </location>
</feature>
<feature type="transmembrane region" description="Helical" evidence="7">
    <location>
        <begin position="2960"/>
        <end position="2983"/>
    </location>
</feature>
<sequence>MTYGWAVPVVVTAAEQLEAASASRFQNGTAIPRLAVSPPSVTIKPGELSATFSVGAIDDATVIGATVQALLLVTMATHPEGTDLPGVPVPASTVSLSFSVEDNDSPKLGLLSSASVNAIEGSTYSVTVQLATQPTAAVRVEAHAVNATSFSDVASAAPVPNLSPSSIAVAPGNWSKALQFSVTVPSNGLVDAGGSFAIVFSSVSAGVSSTWSSVFALSFASTPVVLVKVTDADGEQAALQRLRLSATGEPDTGSGSADMAAAGTVALTEGGSTGSSMALALRLAAAPATDVFVLGAVSLAASPKSSTWDAASLVAVPSLSVSSGSVPASAKATIDKLALEGFVVVAVFNSSSFATASRVALSAPRDSVLVTDGPVVQQLALRTVTGYADAYNGLVSTTAVPITVADVDQASLRLSATSINPQEGSPAATYRVMLATKPFGAVTVAIASSASPSDITISPATVTLTASNWNSGVQVSVLAVSDGVEESPIEYATVTHTVQSASADGDAAYRTLAPLSLPTNITDEVQVSLAVASPASLAGQYVDSPAAGDVAEGASITYTVKLVVPPRLATDVVTITLSEELSAARAAGANTPQLDVTMPSSRSLVFTQANWATPQQVVVKVLDNDIANVPRRLVRLVHTAVSTDLRFQGRYVPPLELTVIDDETPGLVLAVSAGEAKAATAASDVGADIAWGPQTTAGAAAKNAATSALSSIGVPSAGLAAAGARATLAAVGELVQGAAASSTGVVVKVSLAARPAGSVLVSLTDVAGAAGLGSDVLASATKLTFSTDTWSTPQTVTLRASQGSTGTRLGPRARLVVFNSSSAGAASAGSDVVYGSLAAVPARVVALGLFDAPSVQAQLFAAASTQADPALLSTSLTAQGSAVSSISLSEAASAVDGGSRSTTVSGAAVLRVRLSAPPSAAEATTTVNITRTVTGPALLLAAGAAAALSKPAEAAKLPSGSSAGAVASALLPQLAVGASALSFSRANWAEWQDVAVRVVDDSLVETDTEPASVSLAAVAQLAGSAAAKANARYTSALSAAEQTISVKVTVADDDSASLQLSRSSLAIAEGSSASFSFRGAAQPLPGVVPQLAIVANRTDALAVALSRKSSDLSFLTWDLLKAVTITATEDFVDAGASYADAVTVNPTSVTLSAFGSSSPYTAAGASVAAAAVAPWAAMASKRVQVTVSDNDEAAVVLLPSSASVSEGETARFFVRLATVPTGTVHVGISAGTARPQAAAVAAAVSGAGSGATLHNASLGAVSPAALTFTSANWNQAQVVSVPATQDDVALQAPAVQAASLSLRVAAASSTAAEYRGLPALTGDVVVRDDDFAGVSVSPAAVTVLEALPEESAVVTVTLGSRPLSDVVVTATLSDSAQATVTPASRTIPASDAAAWRTGVSFAVSAINEGAAEADLHGVSLSWTVQSADTQYAGLAAAAVAVSIVDAGQRVDETAAPIATRAFFVESAHEVALTFASATDTAGMGVPASGAAAAVPCSSAALFDARTLAALSTATGSAVTASRTTDVSKPYPAAAATSASAGLSFPSQPLCYWASTSELRVRLPAGVLPRDGTAIETATATPTSSALSGAAPLRLVAGRVRAAGHSESIRTSSATLVVAGRLLVPRASRAFFAASGGSAVVEFSASTSQQVGSTGGSSGLCSLLFTNTNLGPTSGTSAARCAWTDDRTLSVVFGVSASVEPLVPFDALASCSNDKGLTARQGAVRATQSSVNSAAGCVLLRAPLETPPAPVAVLLAPQAIGPCDSVQLDATTSTGGGGRPMRFEWTAAVDSAQITSAVNLQAASASLPAIQAALDVASEADQGRVTLDGALLPGGSAFSFTVVAGHFLSSQTGNRTLAVRVAEEPVPSNQIDGAAVRTIRRDQSLRLSMFARASSCGDDDSAGKQLGYVWRLVSAQRDTATTASGYQVVAPSPSVVQTWVGSQPRVLVIPAGALQAGGRYVLEGVARVANKPAVNNSATVQVIVEGSAVASGIAGGSRSVGTDSGVTLDAGSLSFDPDGFDAAAPFRFNWTCVDATDEAALLAAAAAAQDANSIVADGVVVSAGETEVSVQLPQCPTTTAGVNLTFAGTLAAGTASGPGSVVDPAAGTLAVSSGVLVPGRRYRFGVQAYKGQAGGLIPLSFRSASSSVDIDVTAGAPPVVKATVVAGAVGTGTTSDGAVKVDASRRVILQGSATATVGGALGFSWELVGQSTELQAAAFATSTSAARVTLSPGVLPEGASLVFKLTVTDATGQAGSATVQLRTNEPPYAGFVQASPEAGTVLATSFTLQASQWTDNAEDLPLSYLFGFHRATPAAVLAAAEAGTSASVPFTPLGAAFQSSPLLENAPLPQGAGAGHNLTIAVRVRDALGAVVESFAGQDGQPVTVSVAPPSTTDSSAVSQLVASASAGLQDSLDAGNTAELLQSIAVLADVLSGTDPCDACSATEDCSAGQCVPQPSPSPSPSPAAAASPGASPLPSATPTPSPAARCPGSTRSLAGGSNPYQIPAVECSGHGSCVRSPALCSEDDTRGCSATCVCDEGWGRRDCLLSAAELQQVQAQKAQFVELQARALETIEASDAAVAQQTETLSALSSDAAELTEAAQDGVLSIAETLAGTLLPKDGEDSASAGKDALSEATGQKLLSVMASVGLSGADVNAGQFTSSTGSASRRRRMQAAQEAELLKEPAARFAWAAQLLAAGRAESPAERLARTSRLLEATASEVNLTAVAAAVARAKELTARARLAVDSVARAVALNVQPGEAASVIQGTGVTVSTRRSDAASASDTALPSGASFSLGGAAGSLGGSGPVDLRAVSWDSNPYAWAAAAALVNSTGRAAGGGLEARSAAVISLTVANATGDGAEVPVKGLATPVEVRMPVAVGTAASKFECAFWDAATESWSRQGMVLVDMVQGTGNDTTWTAVCASTHLTGFAADLRAPAVEFNSINPFTDAGLLKNYLEPNNLFPLVVLSVMLSAFVMAWGVSALCDWRCRTDLRALRRTHFLRFGEVRPEAGNGELHHEEASKQLAEAQELAAKRSAALAMRSRTPGSGSAEASSPTGAPADSAQAQAPTPAPTPAGGKPAAAGAPAEYVPSRTRFLRSAKKKGTFFLVVQHICLDWVDRMRRNHPWGSAFASTLDEQLVMTRPQRIATLASSVLVAMAVAAFFFGRTPGTLESRLLISLIGAMAMLPTDRGFPWLFGKANSFKSRTVELVERRRIPMWRRLLCGTKYKSNAAERMRKEREAGKPGGQSQVRVVPASATALPSPSSSKPGAAAGQRDATESAGELRAAPPRGFAELDDADAAAAGGAAAAPAAVPKPEPVATTIVPAAQPAPAGSAGAEAPAAEEEAVSAEAANSATIAAVSKAIRSAAAMDKGCASLTVEEALGLLGVTRSAEGMAKGPAAGVVAAALATLSRGVVEPAAPLPKAWTVGLTRKMASGIRSVVAEHACIGPQLTQQAKAAAEAAARRTALGRDELLAVVNACMRTQSLGSLATAATQDALAALRVAAEKLSAKAPAPATASAAAAVPQAGLHRKRAVSDNPSLTARAVLQQALADLGETETASAGAGATAGGAATGAGVAAPEAGAAAFPQVSRLLLVLMRRRIEATGEAFGAVLLVGASEDSAPSAAVAAEAAEAAPMPVLLRHGPEAELLYAGMLTHAIAEPFDKVCEALSGILGRAGAAAEAEAVQDIVPLPVVVPAEPPPLPRAGRGAAAAAAAAAEDAAPSESGAAAQASQQTTQWLAAPAGGEREAAAESAPAAKSFASIALPLFLAVLALVQAWAGLLGVMFGLYLTAGEAFLPGKGDAADTIGVTCGFGAAMLVFGAAGYVMAREGRWAVAVALVVLALGAEAGAISLMVVNNMPFLRDAAIVVLGFQALPGLLALVGAGMIAYVQRQLLVRTQQVLERVAAIRADEEQLAAVVHVQRAYRSFHAHNRLVRLREMRNWDDLRPARRAVLAMLYACVALIGFFSFYICLIFGVVFTAEQSRAWIISSLISFAIEIVITAPLVELGMTILHFFRDVKERSARDVAILSLAEAKGVDLDAEDAPADAEQPRTPGKPPARPRHRGARSSLAFADLLVEPSRRNLAPAS</sequence>
<evidence type="ECO:0000256" key="2">
    <source>
        <dbReference type="ARBA" id="ARBA00022692"/>
    </source>
</evidence>
<feature type="region of interest" description="Disordered" evidence="6">
    <location>
        <begin position="4042"/>
        <end position="4068"/>
    </location>
</feature>
<feature type="region of interest" description="Disordered" evidence="6">
    <location>
        <begin position="3229"/>
        <end position="3283"/>
    </location>
</feature>
<reference evidence="9 10" key="1">
    <citation type="submission" date="2019-07" db="EMBL/GenBank/DDBJ databases">
        <title>Genomes of Cafeteria roenbergensis.</title>
        <authorList>
            <person name="Fischer M.G."/>
            <person name="Hackl T."/>
            <person name="Roman M."/>
        </authorList>
    </citation>
    <scope>NUCLEOTIDE SEQUENCE [LARGE SCALE GENOMIC DNA]</scope>
    <source>
        <strain evidence="9 10">Cflag</strain>
    </source>
</reference>
<feature type="transmembrane region" description="Helical" evidence="7">
    <location>
        <begin position="3868"/>
        <end position="3891"/>
    </location>
</feature>
<feature type="transmembrane region" description="Helical" evidence="7">
    <location>
        <begin position="3957"/>
        <end position="3982"/>
    </location>
</feature>
<dbReference type="Proteomes" id="UP000325113">
    <property type="component" value="Unassembled WGS sequence"/>
</dbReference>
<feature type="compositionally biased region" description="Basic and acidic residues" evidence="6">
    <location>
        <begin position="3230"/>
        <end position="3241"/>
    </location>
</feature>
<evidence type="ECO:0000256" key="5">
    <source>
        <dbReference type="ARBA" id="ARBA00023136"/>
    </source>
</evidence>